<accession>A0ABN8CMH9</accession>
<dbReference type="EMBL" id="CAKLCB010000055">
    <property type="protein sequence ID" value="CAH0514122.1"/>
    <property type="molecule type" value="Genomic_DNA"/>
</dbReference>
<dbReference type="Proteomes" id="UP001158986">
    <property type="component" value="Unassembled WGS sequence"/>
</dbReference>
<gene>
    <name evidence="1" type="ORF">PBS001_LOCUS893</name>
</gene>
<proteinExistence type="predicted"/>
<sequence>MQWLVHACFCLAEAVNQTSIFSDVVGSRCMIVGHARHSHDASCVRREVIVGNDRSRTFLSGLPRAPLSKKNRFRPWAGMLSCGRVLAHVEDESLPDECALRSKKLSPSCDGAARSKWHEASMQLRNATACAQPETLRNEILPDLRAAQKRQTSLIASQAALG</sequence>
<keyword evidence="2" id="KW-1185">Reference proteome</keyword>
<evidence type="ECO:0008006" key="3">
    <source>
        <dbReference type="Google" id="ProtNLM"/>
    </source>
</evidence>
<evidence type="ECO:0000313" key="1">
    <source>
        <dbReference type="EMBL" id="CAH0514122.1"/>
    </source>
</evidence>
<comment type="caution">
    <text evidence="1">The sequence shown here is derived from an EMBL/GenBank/DDBJ whole genome shotgun (WGS) entry which is preliminary data.</text>
</comment>
<reference evidence="1 2" key="1">
    <citation type="submission" date="2021-11" db="EMBL/GenBank/DDBJ databases">
        <authorList>
            <person name="Islam A."/>
            <person name="Islam S."/>
            <person name="Flora M.S."/>
            <person name="Rahman M."/>
            <person name="Ziaur R.M."/>
            <person name="Epstein J.H."/>
            <person name="Hassan M."/>
            <person name="Klassen M."/>
            <person name="Woodard K."/>
            <person name="Webb A."/>
            <person name="Webby R.J."/>
            <person name="El Zowalaty M.E."/>
        </authorList>
    </citation>
    <scope>NUCLEOTIDE SEQUENCE [LARGE SCALE GENOMIC DNA]</scope>
    <source>
        <strain evidence="1">Pbs1</strain>
    </source>
</reference>
<protein>
    <recommendedName>
        <fullName evidence="3">Secreted protein</fullName>
    </recommendedName>
</protein>
<organism evidence="1 2">
    <name type="scientific">Peronospora belbahrii</name>
    <dbReference type="NCBI Taxonomy" id="622444"/>
    <lineage>
        <taxon>Eukaryota</taxon>
        <taxon>Sar</taxon>
        <taxon>Stramenopiles</taxon>
        <taxon>Oomycota</taxon>
        <taxon>Peronosporomycetes</taxon>
        <taxon>Peronosporales</taxon>
        <taxon>Peronosporaceae</taxon>
        <taxon>Peronospora</taxon>
    </lineage>
</organism>
<evidence type="ECO:0000313" key="2">
    <source>
        <dbReference type="Proteomes" id="UP001158986"/>
    </source>
</evidence>
<name>A0ABN8CMH9_9STRA</name>